<dbReference type="EMBL" id="JACHMP010000001">
    <property type="protein sequence ID" value="MBB5823041.1"/>
    <property type="molecule type" value="Genomic_DNA"/>
</dbReference>
<name>A0A7W9IMI4_9ACTN</name>
<dbReference type="GO" id="GO:0003700">
    <property type="term" value="F:DNA-binding transcription factor activity"/>
    <property type="evidence" value="ECO:0007669"/>
    <property type="project" value="InterPro"/>
</dbReference>
<dbReference type="InterPro" id="IPR000600">
    <property type="entry name" value="ROK"/>
</dbReference>
<dbReference type="RefSeq" id="WP_184539945.1">
    <property type="nucleotide sequence ID" value="NZ_JACHMP010000001.1"/>
</dbReference>
<organism evidence="3 4">
    <name type="scientific">Streptosporangium becharense</name>
    <dbReference type="NCBI Taxonomy" id="1816182"/>
    <lineage>
        <taxon>Bacteria</taxon>
        <taxon>Bacillati</taxon>
        <taxon>Actinomycetota</taxon>
        <taxon>Actinomycetes</taxon>
        <taxon>Streptosporangiales</taxon>
        <taxon>Streptosporangiaceae</taxon>
        <taxon>Streptosporangium</taxon>
    </lineage>
</organism>
<dbReference type="Pfam" id="PF12802">
    <property type="entry name" value="MarR_2"/>
    <property type="match status" value="1"/>
</dbReference>
<dbReference type="PANTHER" id="PTHR18964">
    <property type="entry name" value="ROK (REPRESSOR, ORF, KINASE) FAMILY"/>
    <property type="match status" value="1"/>
</dbReference>
<comment type="caution">
    <text evidence="3">The sequence shown here is derived from an EMBL/GenBank/DDBJ whole genome shotgun (WGS) entry which is preliminary data.</text>
</comment>
<dbReference type="GO" id="GO:0016301">
    <property type="term" value="F:kinase activity"/>
    <property type="evidence" value="ECO:0007669"/>
    <property type="project" value="UniProtKB-KW"/>
</dbReference>
<feature type="domain" description="HTH marR-type" evidence="2">
    <location>
        <begin position="5"/>
        <end position="53"/>
    </location>
</feature>
<comment type="similarity">
    <text evidence="1">Belongs to the ROK (NagC/XylR) family.</text>
</comment>
<keyword evidence="3" id="KW-0808">Transferase</keyword>
<sequence length="372" mass="38663">MTSLSTSARAVLAELVRRGEATRPQVSQALGLSKPTVSAAMSELEEHRLVTTAGSIQGYTGRSALLYRIGESAGHVVGVDVGVTRVRVHTQTLSGRRLLSESREVAEPAAGAATAGALLRETLLKAGEDGPPRQVVIALPTVVSDRDPSAPSHIPEVREMLKALPLPEAPLLLENNVNCAALAEGNVGVAKGASQFGYVQVGVRIGAAVVIGGRLLRGASGWAGEVAHLPFPWAPGHSPEPEGLERYLGAEQLLARTAADWPGSEGLPPGSAEELFQRAVDGSALARRAVAEHATQVGRLLMAVVSLLDPGLIVLGGGIGSNPLLLRGVQETVSDMHIPVEIRQSDLGTRATVEGAAALAREHALQRLIGVD</sequence>
<dbReference type="SUPFAM" id="SSF53067">
    <property type="entry name" value="Actin-like ATPase domain"/>
    <property type="match status" value="1"/>
</dbReference>
<evidence type="ECO:0000259" key="2">
    <source>
        <dbReference type="Pfam" id="PF12802"/>
    </source>
</evidence>
<evidence type="ECO:0000256" key="1">
    <source>
        <dbReference type="ARBA" id="ARBA00006479"/>
    </source>
</evidence>
<gene>
    <name evidence="3" type="ORF">F4562_006103</name>
</gene>
<keyword evidence="3" id="KW-0418">Kinase</keyword>
<dbReference type="InterPro" id="IPR000835">
    <property type="entry name" value="HTH_MarR-typ"/>
</dbReference>
<dbReference type="InterPro" id="IPR036388">
    <property type="entry name" value="WH-like_DNA-bd_sf"/>
</dbReference>
<dbReference type="Gene3D" id="1.10.10.10">
    <property type="entry name" value="Winged helix-like DNA-binding domain superfamily/Winged helix DNA-binding domain"/>
    <property type="match status" value="1"/>
</dbReference>
<dbReference type="PANTHER" id="PTHR18964:SF149">
    <property type="entry name" value="BIFUNCTIONAL UDP-N-ACETYLGLUCOSAMINE 2-EPIMERASE_N-ACETYLMANNOSAMINE KINASE"/>
    <property type="match status" value="1"/>
</dbReference>
<evidence type="ECO:0000313" key="4">
    <source>
        <dbReference type="Proteomes" id="UP000540685"/>
    </source>
</evidence>
<reference evidence="3 4" key="1">
    <citation type="submission" date="2020-08" db="EMBL/GenBank/DDBJ databases">
        <title>Sequencing the genomes of 1000 actinobacteria strains.</title>
        <authorList>
            <person name="Klenk H.-P."/>
        </authorList>
    </citation>
    <scope>NUCLEOTIDE SEQUENCE [LARGE SCALE GENOMIC DNA]</scope>
    <source>
        <strain evidence="3 4">DSM 46887</strain>
    </source>
</reference>
<dbReference type="Pfam" id="PF00480">
    <property type="entry name" value="ROK"/>
    <property type="match status" value="1"/>
</dbReference>
<keyword evidence="4" id="KW-1185">Reference proteome</keyword>
<accession>A0A7W9IMI4</accession>
<dbReference type="InterPro" id="IPR036390">
    <property type="entry name" value="WH_DNA-bd_sf"/>
</dbReference>
<dbReference type="Gene3D" id="3.30.420.40">
    <property type="match status" value="2"/>
</dbReference>
<dbReference type="SUPFAM" id="SSF46785">
    <property type="entry name" value="Winged helix' DNA-binding domain"/>
    <property type="match status" value="1"/>
</dbReference>
<protein>
    <submittedName>
        <fullName evidence="3">Putative NBD/HSP70 family sugar kinase</fullName>
    </submittedName>
</protein>
<dbReference type="Proteomes" id="UP000540685">
    <property type="component" value="Unassembled WGS sequence"/>
</dbReference>
<dbReference type="InterPro" id="IPR043129">
    <property type="entry name" value="ATPase_NBD"/>
</dbReference>
<dbReference type="AlphaFoldDB" id="A0A7W9IMI4"/>
<proteinExistence type="inferred from homology"/>
<evidence type="ECO:0000313" key="3">
    <source>
        <dbReference type="EMBL" id="MBB5823041.1"/>
    </source>
</evidence>